<dbReference type="InterPro" id="IPR039537">
    <property type="entry name" value="Retrotran_Ty1/copia-like"/>
</dbReference>
<dbReference type="PANTHER" id="PTHR42648:SF31">
    <property type="entry name" value="RNA-DIRECTED DNA POLYMERASE"/>
    <property type="match status" value="1"/>
</dbReference>
<proteinExistence type="predicted"/>
<accession>A0A151SG88</accession>
<evidence type="ECO:0000313" key="2">
    <source>
        <dbReference type="Proteomes" id="UP000075243"/>
    </source>
</evidence>
<dbReference type="SUPFAM" id="SSF53098">
    <property type="entry name" value="Ribonuclease H-like"/>
    <property type="match status" value="1"/>
</dbReference>
<gene>
    <name evidence="1" type="ORF">KK1_024295</name>
</gene>
<protein>
    <recommendedName>
        <fullName evidence="3">Retrovirus-related Pol polyprotein from transposon TNT 1-94</fullName>
    </recommendedName>
</protein>
<dbReference type="PANTHER" id="PTHR42648">
    <property type="entry name" value="TRANSPOSASE, PUTATIVE-RELATED"/>
    <property type="match status" value="1"/>
</dbReference>
<sequence>MQCHKYFLTIMDDFTHFSWVFLMCSKVETQSTLKNFILHVKKQFNAKVKMVKSDNGS</sequence>
<dbReference type="InterPro" id="IPR012337">
    <property type="entry name" value="RNaseH-like_sf"/>
</dbReference>
<dbReference type="EMBL" id="KQ483411">
    <property type="protein sequence ID" value="KYP53721.1"/>
    <property type="molecule type" value="Genomic_DNA"/>
</dbReference>
<evidence type="ECO:0000313" key="1">
    <source>
        <dbReference type="EMBL" id="KYP53721.1"/>
    </source>
</evidence>
<dbReference type="InterPro" id="IPR036397">
    <property type="entry name" value="RNaseH_sf"/>
</dbReference>
<reference evidence="1" key="1">
    <citation type="journal article" date="2012" name="Nat. Biotechnol.">
        <title>Draft genome sequence of pigeonpea (Cajanus cajan), an orphan legume crop of resource-poor farmers.</title>
        <authorList>
            <person name="Varshney R.K."/>
            <person name="Chen W."/>
            <person name="Li Y."/>
            <person name="Bharti A.K."/>
            <person name="Saxena R.K."/>
            <person name="Schlueter J.A."/>
            <person name="Donoghue M.T."/>
            <person name="Azam S."/>
            <person name="Fan G."/>
            <person name="Whaley A.M."/>
            <person name="Farmer A.D."/>
            <person name="Sheridan J."/>
            <person name="Iwata A."/>
            <person name="Tuteja R."/>
            <person name="Penmetsa R.V."/>
            <person name="Wu W."/>
            <person name="Upadhyaya H.D."/>
            <person name="Yang S.P."/>
            <person name="Shah T."/>
            <person name="Saxena K.B."/>
            <person name="Michael T."/>
            <person name="McCombie W.R."/>
            <person name="Yang B."/>
            <person name="Zhang G."/>
            <person name="Yang H."/>
            <person name="Wang J."/>
            <person name="Spillane C."/>
            <person name="Cook D.R."/>
            <person name="May G.D."/>
            <person name="Xu X."/>
            <person name="Jackson S.A."/>
        </authorList>
    </citation>
    <scope>NUCLEOTIDE SEQUENCE [LARGE SCALE GENOMIC DNA]</scope>
</reference>
<dbReference type="Gramene" id="C.cajan_23608.t">
    <property type="protein sequence ID" value="C.cajan_23608.t.cds1"/>
    <property type="gene ID" value="C.cajan_23608"/>
</dbReference>
<name>A0A151SG88_CAJCA</name>
<organism evidence="1 2">
    <name type="scientific">Cajanus cajan</name>
    <name type="common">Pigeon pea</name>
    <name type="synonym">Cajanus indicus</name>
    <dbReference type="NCBI Taxonomy" id="3821"/>
    <lineage>
        <taxon>Eukaryota</taxon>
        <taxon>Viridiplantae</taxon>
        <taxon>Streptophyta</taxon>
        <taxon>Embryophyta</taxon>
        <taxon>Tracheophyta</taxon>
        <taxon>Spermatophyta</taxon>
        <taxon>Magnoliopsida</taxon>
        <taxon>eudicotyledons</taxon>
        <taxon>Gunneridae</taxon>
        <taxon>Pentapetalae</taxon>
        <taxon>rosids</taxon>
        <taxon>fabids</taxon>
        <taxon>Fabales</taxon>
        <taxon>Fabaceae</taxon>
        <taxon>Papilionoideae</taxon>
        <taxon>50 kb inversion clade</taxon>
        <taxon>NPAAA clade</taxon>
        <taxon>indigoferoid/millettioid clade</taxon>
        <taxon>Phaseoleae</taxon>
        <taxon>Cajanus</taxon>
    </lineage>
</organism>
<evidence type="ECO:0008006" key="3">
    <source>
        <dbReference type="Google" id="ProtNLM"/>
    </source>
</evidence>
<dbReference type="AlphaFoldDB" id="A0A151SG88"/>
<dbReference type="Gene3D" id="3.30.420.10">
    <property type="entry name" value="Ribonuclease H-like superfamily/Ribonuclease H"/>
    <property type="match status" value="1"/>
</dbReference>
<dbReference type="Proteomes" id="UP000075243">
    <property type="component" value="Unassembled WGS sequence"/>
</dbReference>
<dbReference type="GO" id="GO:0003676">
    <property type="term" value="F:nucleic acid binding"/>
    <property type="evidence" value="ECO:0007669"/>
    <property type="project" value="InterPro"/>
</dbReference>
<keyword evidence="2" id="KW-1185">Reference proteome</keyword>